<dbReference type="GO" id="GO:0003730">
    <property type="term" value="F:mRNA 3'-UTR binding"/>
    <property type="evidence" value="ECO:0007669"/>
    <property type="project" value="TreeGrafter"/>
</dbReference>
<feature type="compositionally biased region" description="Pro residues" evidence="4">
    <location>
        <begin position="595"/>
        <end position="611"/>
    </location>
</feature>
<evidence type="ECO:0000256" key="1">
    <source>
        <dbReference type="ARBA" id="ARBA00022553"/>
    </source>
</evidence>
<dbReference type="SMART" id="SM00715">
    <property type="entry name" value="LA"/>
    <property type="match status" value="1"/>
</dbReference>
<feature type="compositionally biased region" description="Basic and acidic residues" evidence="4">
    <location>
        <begin position="577"/>
        <end position="594"/>
    </location>
</feature>
<proteinExistence type="predicted"/>
<dbReference type="InterPro" id="IPR058699">
    <property type="entry name" value="RRM_LARP4/4B"/>
</dbReference>
<dbReference type="CDD" id="cd08035">
    <property type="entry name" value="LARP_4"/>
    <property type="match status" value="1"/>
</dbReference>
<gene>
    <name evidence="6" type="ORF">PHYPO_G00099360</name>
</gene>
<evidence type="ECO:0000313" key="6">
    <source>
        <dbReference type="EMBL" id="KAB5583760.1"/>
    </source>
</evidence>
<dbReference type="InterPro" id="IPR036388">
    <property type="entry name" value="WH-like_DNA-bd_sf"/>
</dbReference>
<dbReference type="AlphaFoldDB" id="A0A5N5PW38"/>
<dbReference type="Proteomes" id="UP000327468">
    <property type="component" value="Chromosome 2"/>
</dbReference>
<dbReference type="InterPro" id="IPR006630">
    <property type="entry name" value="La_HTH"/>
</dbReference>
<dbReference type="GO" id="GO:0045727">
    <property type="term" value="P:positive regulation of translation"/>
    <property type="evidence" value="ECO:0007669"/>
    <property type="project" value="TreeGrafter"/>
</dbReference>
<evidence type="ECO:0000259" key="5">
    <source>
        <dbReference type="PROSITE" id="PS50961"/>
    </source>
</evidence>
<dbReference type="PANTHER" id="PTHR22792">
    <property type="entry name" value="LUPUS LA PROTEIN-RELATED"/>
    <property type="match status" value="1"/>
</dbReference>
<dbReference type="GO" id="GO:0010494">
    <property type="term" value="C:cytoplasmic stress granule"/>
    <property type="evidence" value="ECO:0007669"/>
    <property type="project" value="TreeGrafter"/>
</dbReference>
<dbReference type="GO" id="GO:0005829">
    <property type="term" value="C:cytosol"/>
    <property type="evidence" value="ECO:0007669"/>
    <property type="project" value="TreeGrafter"/>
</dbReference>
<feature type="compositionally biased region" description="Basic and acidic residues" evidence="4">
    <location>
        <begin position="478"/>
        <end position="502"/>
    </location>
</feature>
<dbReference type="PROSITE" id="PS50961">
    <property type="entry name" value="HTH_LA"/>
    <property type="match status" value="1"/>
</dbReference>
<feature type="region of interest" description="Disordered" evidence="4">
    <location>
        <begin position="478"/>
        <end position="711"/>
    </location>
</feature>
<evidence type="ECO:0000256" key="4">
    <source>
        <dbReference type="SAM" id="MobiDB-lite"/>
    </source>
</evidence>
<dbReference type="Gene3D" id="1.10.10.10">
    <property type="entry name" value="Winged helix-like DNA-binding domain superfamily/Winged helix DNA-binding domain"/>
    <property type="match status" value="1"/>
</dbReference>
<protein>
    <recommendedName>
        <fullName evidence="5">HTH La-type RNA-binding domain-containing protein</fullName>
    </recommendedName>
</protein>
<sequence length="711" mass="76932">MLLFVEVTTKGTGLNPNAKVWQEASAPLSQNAEEATGAPDWPQEDHAPGAHLDGCKGYGAAYGDSAPSADAALLNGLDPAQLEYRPYDPVEEEMSEESLRESLKKQLEFCFSRENLSKDLYLISQMDGDQFIPIWTVANMEGVKLLTSDLDLIVEVLKASPMVQVDEKGEKVRPNNKRCIIILREVPESTPVEEVEALFKSEKCPQVISVEFAHNNNWYITFQSDTDAQQAYRYLREEVKTFQGKPIMARIKAINTFFAKNGYGAVDSSVYAGSAQSPYSSPLYLPQVFQPQQYPLYSLVPPSWSPSPAPYFETPLAPFPNGAFNSFSGAGSFKSGSSPVGSARHFPRNRSHVKPPSRADGPQSDGFSGLSSTQNPRTGAGPNSDSVTSAESPLSPSENGLGDLGSSRARRGSYRGLRRRREDERTRPLPSTEVKTPPPKFDLATSNFPPLPGGVAGPLPGGVVTLTESVLENRMADVVKGLNRDKSDNSKQEVIKESRAAQEEVPSPVPATPTSTPAPQDTPTPSVAPQVKNPDECRTLTDAAPVLSPAPIITAAAQPDSAPKPTDSAPSSTPVQEPRKLSYAEVCQKPRKDPPPAPCLSPSPTPDPAQSPPTVSQPLRELRVNKADPETSRPAEKACEGRPPREPYRRGSAAKGAGFKLREHQRRPPQGRRSSPHTGTATDAAGRNRTSHRDRRSDGARDVCSLYANVV</sequence>
<dbReference type="InterPro" id="IPR036390">
    <property type="entry name" value="WH_DNA-bd_sf"/>
</dbReference>
<accession>A0A5N5PW38</accession>
<dbReference type="Pfam" id="PF26088">
    <property type="entry name" value="RRM_LARP4"/>
    <property type="match status" value="1"/>
</dbReference>
<dbReference type="SUPFAM" id="SSF46785">
    <property type="entry name" value="Winged helix' DNA-binding domain"/>
    <property type="match status" value="1"/>
</dbReference>
<evidence type="ECO:0000256" key="2">
    <source>
        <dbReference type="ARBA" id="ARBA00022884"/>
    </source>
</evidence>
<dbReference type="Pfam" id="PF05383">
    <property type="entry name" value="La"/>
    <property type="match status" value="1"/>
</dbReference>
<feature type="compositionally biased region" description="Basic residues" evidence="4">
    <location>
        <begin position="408"/>
        <end position="419"/>
    </location>
</feature>
<feature type="compositionally biased region" description="Polar residues" evidence="4">
    <location>
        <begin position="365"/>
        <end position="398"/>
    </location>
</feature>
<dbReference type="EMBL" id="VFJC01000003">
    <property type="protein sequence ID" value="KAB5583760.1"/>
    <property type="molecule type" value="Genomic_DNA"/>
</dbReference>
<dbReference type="InterPro" id="IPR045180">
    <property type="entry name" value="La_dom_prot"/>
</dbReference>
<keyword evidence="7" id="KW-1185">Reference proteome</keyword>
<comment type="caution">
    <text evidence="6">The sequence shown here is derived from an EMBL/GenBank/DDBJ whole genome shotgun (WGS) entry which is preliminary data.</text>
</comment>
<keyword evidence="2 3" id="KW-0694">RNA-binding</keyword>
<feature type="compositionally biased region" description="Basic and acidic residues" evidence="4">
    <location>
        <begin position="620"/>
        <end position="649"/>
    </location>
</feature>
<feature type="compositionally biased region" description="Low complexity" evidence="4">
    <location>
        <begin position="512"/>
        <end position="525"/>
    </location>
</feature>
<feature type="domain" description="HTH La-type RNA-binding" evidence="5">
    <location>
        <begin position="93"/>
        <end position="182"/>
    </location>
</feature>
<dbReference type="PANTHER" id="PTHR22792:SF48">
    <property type="entry name" value="LA-RELATED PROTEIN 4"/>
    <property type="match status" value="1"/>
</dbReference>
<keyword evidence="1" id="KW-0597">Phosphoprotein</keyword>
<feature type="region of interest" description="Disordered" evidence="4">
    <location>
        <begin position="334"/>
        <end position="457"/>
    </location>
</feature>
<evidence type="ECO:0000313" key="7">
    <source>
        <dbReference type="Proteomes" id="UP000327468"/>
    </source>
</evidence>
<reference evidence="6 7" key="1">
    <citation type="submission" date="2019-06" db="EMBL/GenBank/DDBJ databases">
        <title>A chromosome-scale genome assembly of the striped catfish, Pangasianodon hypophthalmus.</title>
        <authorList>
            <person name="Wen M."/>
            <person name="Zahm M."/>
            <person name="Roques C."/>
            <person name="Cabau C."/>
            <person name="Klopp C."/>
            <person name="Donnadieu C."/>
            <person name="Jouanno E."/>
            <person name="Avarre J.-C."/>
            <person name="Campet M."/>
            <person name="Ha T.T.T."/>
            <person name="Dugue R."/>
            <person name="Lampietro C."/>
            <person name="Louis A."/>
            <person name="Herpin A."/>
            <person name="Echchiki A."/>
            <person name="Berthelot C."/>
            <person name="Parey E."/>
            <person name="Roest-Crollius H."/>
            <person name="Braasch I."/>
            <person name="Postlethwait J."/>
            <person name="Bobe J."/>
            <person name="Montfort J."/>
            <person name="Bouchez O."/>
            <person name="Begum T."/>
            <person name="Schartl M."/>
            <person name="Guiguen Y."/>
        </authorList>
    </citation>
    <scope>NUCLEOTIDE SEQUENCE [LARGE SCALE GENOMIC DNA]</scope>
    <source>
        <strain evidence="6 7">Indonesia</strain>
        <tissue evidence="6">Blood</tissue>
    </source>
</reference>
<evidence type="ECO:0000256" key="3">
    <source>
        <dbReference type="PROSITE-ProRule" id="PRU00332"/>
    </source>
</evidence>
<feature type="region of interest" description="Disordered" evidence="4">
    <location>
        <begin position="28"/>
        <end position="52"/>
    </location>
</feature>
<feature type="compositionally biased region" description="Basic residues" evidence="4">
    <location>
        <begin position="345"/>
        <end position="355"/>
    </location>
</feature>
<organism evidence="6 7">
    <name type="scientific">Pangasianodon hypophthalmus</name>
    <name type="common">Striped catfish</name>
    <name type="synonym">Helicophagus hypophthalmus</name>
    <dbReference type="NCBI Taxonomy" id="310915"/>
    <lineage>
        <taxon>Eukaryota</taxon>
        <taxon>Metazoa</taxon>
        <taxon>Chordata</taxon>
        <taxon>Craniata</taxon>
        <taxon>Vertebrata</taxon>
        <taxon>Euteleostomi</taxon>
        <taxon>Actinopterygii</taxon>
        <taxon>Neopterygii</taxon>
        <taxon>Teleostei</taxon>
        <taxon>Ostariophysi</taxon>
        <taxon>Siluriformes</taxon>
        <taxon>Pangasiidae</taxon>
        <taxon>Pangasianodon</taxon>
    </lineage>
</organism>
<name>A0A5N5PW38_PANHP</name>